<dbReference type="InterPro" id="IPR036910">
    <property type="entry name" value="HMG_box_dom_sf"/>
</dbReference>
<dbReference type="VEuPathDB" id="FungiDB:RhiirA1_411373"/>
<evidence type="ECO:0000313" key="4">
    <source>
        <dbReference type="Proteomes" id="UP000234323"/>
    </source>
</evidence>
<evidence type="ECO:0000313" key="3">
    <source>
        <dbReference type="EMBL" id="PKY38903.1"/>
    </source>
</evidence>
<dbReference type="AlphaFoldDB" id="A0A2I1FX48"/>
<dbReference type="EMBL" id="LLXI01000044">
    <property type="protein sequence ID" value="PKY38903.1"/>
    <property type="molecule type" value="Genomic_DNA"/>
</dbReference>
<dbReference type="InterPro" id="IPR009071">
    <property type="entry name" value="HMG_box_dom"/>
</dbReference>
<accession>A0A2I1FX48</accession>
<dbReference type="VEuPathDB" id="FungiDB:FUN_021829"/>
<keyword evidence="1" id="KW-0238">DNA-binding</keyword>
<evidence type="ECO:0000259" key="2">
    <source>
        <dbReference type="PROSITE" id="PS50118"/>
    </source>
</evidence>
<feature type="domain" description="HMG box" evidence="2">
    <location>
        <begin position="23"/>
        <end position="87"/>
    </location>
</feature>
<protein>
    <recommendedName>
        <fullName evidence="2">HMG box domain-containing protein</fullName>
    </recommendedName>
</protein>
<reference evidence="3 4" key="1">
    <citation type="submission" date="2015-10" db="EMBL/GenBank/DDBJ databases">
        <title>Genome analyses suggest a sexual origin of heterokaryosis in a supposedly ancient asexual fungus.</title>
        <authorList>
            <person name="Ropars J."/>
            <person name="Sedzielewska K."/>
            <person name="Noel J."/>
            <person name="Charron P."/>
            <person name="Farinelli L."/>
            <person name="Marton T."/>
            <person name="Kruger M."/>
            <person name="Pelin A."/>
            <person name="Brachmann A."/>
            <person name="Corradi N."/>
        </authorList>
    </citation>
    <scope>NUCLEOTIDE SEQUENCE [LARGE SCALE GENOMIC DNA]</scope>
    <source>
        <strain evidence="3 4">A4</strain>
    </source>
</reference>
<feature type="DNA-binding region" description="HMG box" evidence="1">
    <location>
        <begin position="23"/>
        <end position="87"/>
    </location>
</feature>
<keyword evidence="4" id="KW-1185">Reference proteome</keyword>
<dbReference type="Gene3D" id="1.10.30.10">
    <property type="entry name" value="High mobility group box domain"/>
    <property type="match status" value="1"/>
</dbReference>
<name>A0A2I1FX48_9GLOM</name>
<dbReference type="GO" id="GO:0003677">
    <property type="term" value="F:DNA binding"/>
    <property type="evidence" value="ECO:0007669"/>
    <property type="project" value="UniProtKB-UniRule"/>
</dbReference>
<dbReference type="GO" id="GO:0005634">
    <property type="term" value="C:nucleus"/>
    <property type="evidence" value="ECO:0007669"/>
    <property type="project" value="UniProtKB-UniRule"/>
</dbReference>
<dbReference type="SMART" id="SM00398">
    <property type="entry name" value="HMG"/>
    <property type="match status" value="1"/>
</dbReference>
<dbReference type="VEuPathDB" id="FungiDB:RhiirFUN_003747"/>
<dbReference type="Pfam" id="PF00505">
    <property type="entry name" value="HMG_box"/>
    <property type="match status" value="1"/>
</dbReference>
<proteinExistence type="predicted"/>
<organism evidence="3 4">
    <name type="scientific">Rhizophagus irregularis</name>
    <dbReference type="NCBI Taxonomy" id="588596"/>
    <lineage>
        <taxon>Eukaryota</taxon>
        <taxon>Fungi</taxon>
        <taxon>Fungi incertae sedis</taxon>
        <taxon>Mucoromycota</taxon>
        <taxon>Glomeromycotina</taxon>
        <taxon>Glomeromycetes</taxon>
        <taxon>Glomerales</taxon>
        <taxon>Glomeraceae</taxon>
        <taxon>Rhizophagus</taxon>
    </lineage>
</organism>
<keyword evidence="1" id="KW-0539">Nucleus</keyword>
<dbReference type="PROSITE" id="PS50118">
    <property type="entry name" value="HMG_BOX_2"/>
    <property type="match status" value="1"/>
</dbReference>
<comment type="caution">
    <text evidence="3">The sequence shown here is derived from an EMBL/GenBank/DDBJ whole genome shotgun (WGS) entry which is preliminary data.</text>
</comment>
<evidence type="ECO:0000256" key="1">
    <source>
        <dbReference type="PROSITE-ProRule" id="PRU00267"/>
    </source>
</evidence>
<gene>
    <name evidence="3" type="ORF">RhiirA4_392646</name>
</gene>
<dbReference type="SUPFAM" id="SSF47095">
    <property type="entry name" value="HMG-box"/>
    <property type="match status" value="1"/>
</dbReference>
<dbReference type="Proteomes" id="UP000234323">
    <property type="component" value="Unassembled WGS sequence"/>
</dbReference>
<sequence length="147" mass="17047">MENLLINIMWKEKSVPNKKNKKERKGPNAFLIYLKEIRKASPKAKAREISVIAGEGWKNLTPNEKNKYYKLAEEAKRHEIKKIIKQKKEHPYKLEIDAHFSEEGDKSPSSSNIINTIEIPSDTLEIPSGTLEIPSDTYEPFIFDLFF</sequence>